<gene>
    <name evidence="4" type="ORF">BLL52_4217</name>
</gene>
<evidence type="ECO:0000256" key="1">
    <source>
        <dbReference type="ARBA" id="ARBA00000022"/>
    </source>
</evidence>
<dbReference type="Pfam" id="PF08719">
    <property type="entry name" value="NADAR"/>
    <property type="match status" value="1"/>
</dbReference>
<dbReference type="Gene3D" id="1.10.357.40">
    <property type="entry name" value="YbiA-like"/>
    <property type="match status" value="1"/>
</dbReference>
<keyword evidence="5" id="KW-1185">Reference proteome</keyword>
<dbReference type="CDD" id="cd15457">
    <property type="entry name" value="NADAR"/>
    <property type="match status" value="1"/>
</dbReference>
<dbReference type="InterPro" id="IPR012816">
    <property type="entry name" value="NADAR"/>
</dbReference>
<name>A0A1Q8Y9P0_9BURK</name>
<comment type="catalytic activity">
    <reaction evidence="1">
        <text>5-amino-6-(5-phospho-D-ribosylamino)uracil + H2O = 5,6-diaminouracil + D-ribose 5-phosphate</text>
        <dbReference type="Rhea" id="RHEA:55020"/>
        <dbReference type="ChEBI" id="CHEBI:15377"/>
        <dbReference type="ChEBI" id="CHEBI:46252"/>
        <dbReference type="ChEBI" id="CHEBI:58453"/>
        <dbReference type="ChEBI" id="CHEBI:78346"/>
    </reaction>
</comment>
<dbReference type="Proteomes" id="UP000185911">
    <property type="component" value="Unassembled WGS sequence"/>
</dbReference>
<reference evidence="4 5" key="1">
    <citation type="submission" date="2017-01" db="EMBL/GenBank/DDBJ databases">
        <title>Genome sequence of Rhodoferax antarcticus ANT.BR, a psychrophilic purple nonsulfur bacterium from an Antarctic microbial mat.</title>
        <authorList>
            <person name="Baker J."/>
            <person name="Riester C."/>
            <person name="Skinner B."/>
            <person name="Newell A."/>
            <person name="Swingley W."/>
            <person name="Madigan M."/>
            <person name="Jung D."/>
            <person name="Asao M."/>
            <person name="Chen M."/>
            <person name="Loughlin P."/>
            <person name="Pan H."/>
            <person name="Lin S."/>
            <person name="Li N."/>
            <person name="Shaw J."/>
            <person name="Prado M."/>
            <person name="Sherman C."/>
            <person name="Li X."/>
            <person name="Tang J."/>
            <person name="Blankenship R."/>
            <person name="Zhao T."/>
            <person name="Touchman J."/>
            <person name="Sattley M."/>
        </authorList>
    </citation>
    <scope>NUCLEOTIDE SEQUENCE [LARGE SCALE GENOMIC DNA]</scope>
    <source>
        <strain evidence="4 5">ANT.BR</strain>
    </source>
</reference>
<evidence type="ECO:0000256" key="2">
    <source>
        <dbReference type="ARBA" id="ARBA00000751"/>
    </source>
</evidence>
<dbReference type="EMBL" id="MSYM01000020">
    <property type="protein sequence ID" value="OLP04657.1"/>
    <property type="molecule type" value="Genomic_DNA"/>
</dbReference>
<proteinExistence type="predicted"/>
<evidence type="ECO:0000313" key="4">
    <source>
        <dbReference type="EMBL" id="OLP04657.1"/>
    </source>
</evidence>
<accession>A0A1Q8Y9P0</accession>
<evidence type="ECO:0000259" key="3">
    <source>
        <dbReference type="Pfam" id="PF08719"/>
    </source>
</evidence>
<evidence type="ECO:0000313" key="5">
    <source>
        <dbReference type="Proteomes" id="UP000185911"/>
    </source>
</evidence>
<dbReference type="AlphaFoldDB" id="A0A1Q8Y9P0"/>
<organism evidence="4 5">
    <name type="scientific">Rhodoferax antarcticus ANT.BR</name>
    <dbReference type="NCBI Taxonomy" id="1111071"/>
    <lineage>
        <taxon>Bacteria</taxon>
        <taxon>Pseudomonadati</taxon>
        <taxon>Pseudomonadota</taxon>
        <taxon>Betaproteobacteria</taxon>
        <taxon>Burkholderiales</taxon>
        <taxon>Comamonadaceae</taxon>
        <taxon>Rhodoferax</taxon>
    </lineage>
</organism>
<comment type="caution">
    <text evidence="4">The sequence shown here is derived from an EMBL/GenBank/DDBJ whole genome shotgun (WGS) entry which is preliminary data.</text>
</comment>
<protein>
    <recommendedName>
        <fullName evidence="3">NADAR domain-containing protein</fullName>
    </recommendedName>
</protein>
<sequence>MTFFFGADNCLSNWHPARFVVKGIGFVNCEQFMMFCKAKLFDDEESASKILAATSPREHKLLGRQVKGFVDSVWNEKCDEYVRIGCMAKFSQNPSMCDALLATQGTELVEASPYDKIWGAGLSEDDPRILDKSKWPGQNRLGKVLMSVRLDLAHSIFAKTGHAH</sequence>
<dbReference type="SUPFAM" id="SSF143990">
    <property type="entry name" value="YbiA-like"/>
    <property type="match status" value="1"/>
</dbReference>
<feature type="domain" description="NADAR" evidence="3">
    <location>
        <begin position="8"/>
        <end position="152"/>
    </location>
</feature>
<comment type="catalytic activity">
    <reaction evidence="2">
        <text>2,5-diamino-6-hydroxy-4-(5-phosphoribosylamino)-pyrimidine + H2O = 2,5,6-triamino-4-hydroxypyrimidine + D-ribose 5-phosphate</text>
        <dbReference type="Rhea" id="RHEA:23436"/>
        <dbReference type="ChEBI" id="CHEBI:15377"/>
        <dbReference type="ChEBI" id="CHEBI:58614"/>
        <dbReference type="ChEBI" id="CHEBI:78346"/>
        <dbReference type="ChEBI" id="CHEBI:137796"/>
    </reaction>
</comment>
<dbReference type="NCBIfam" id="TIGR02464">
    <property type="entry name" value="ribofla_fusion"/>
    <property type="match status" value="1"/>
</dbReference>
<dbReference type="InterPro" id="IPR037238">
    <property type="entry name" value="YbiA-like_sf"/>
</dbReference>